<evidence type="ECO:0000313" key="3">
    <source>
        <dbReference type="EMBL" id="MBA1159302.1"/>
    </source>
</evidence>
<dbReference type="AlphaFoldDB" id="A0A838BW21"/>
<evidence type="ECO:0000259" key="2">
    <source>
        <dbReference type="Pfam" id="PF03779"/>
    </source>
</evidence>
<reference evidence="3 4" key="1">
    <citation type="submission" date="2020-07" db="EMBL/GenBank/DDBJ databases">
        <title>Draft genome and description of Microvirga mediterraneensis Marseille-Q2068 sp. nov.</title>
        <authorList>
            <person name="Boxberger M."/>
        </authorList>
    </citation>
    <scope>NUCLEOTIDE SEQUENCE [LARGE SCALE GENOMIC DNA]</scope>
    <source>
        <strain evidence="3 4">Marseille-Q2068</strain>
    </source>
</reference>
<feature type="transmembrane region" description="Helical" evidence="1">
    <location>
        <begin position="106"/>
        <end position="128"/>
    </location>
</feature>
<evidence type="ECO:0000313" key="4">
    <source>
        <dbReference type="Proteomes" id="UP000572984"/>
    </source>
</evidence>
<dbReference type="Proteomes" id="UP000572984">
    <property type="component" value="Unassembled WGS sequence"/>
</dbReference>
<dbReference type="EMBL" id="JACDXJ010000003">
    <property type="protein sequence ID" value="MBA1159302.1"/>
    <property type="molecule type" value="Genomic_DNA"/>
</dbReference>
<dbReference type="Pfam" id="PF03779">
    <property type="entry name" value="SPW"/>
    <property type="match status" value="1"/>
</dbReference>
<comment type="caution">
    <text evidence="3">The sequence shown here is derived from an EMBL/GenBank/DDBJ whole genome shotgun (WGS) entry which is preliminary data.</text>
</comment>
<sequence>MNFSPKIYDRERSSHHRNSSHHEWTIVETVDAVLAVMLIVSPWTFRYSDTSAATWSAVVLGLLLGAVTATRVVDVGDWQGWASIALGACALLAPWILGFSEIKNAAGIHVTAGFVVLTMTLITFWVHYLDQPNSPA</sequence>
<dbReference type="InterPro" id="IPR005530">
    <property type="entry name" value="SPW"/>
</dbReference>
<feature type="transmembrane region" description="Helical" evidence="1">
    <location>
        <begin position="78"/>
        <end position="99"/>
    </location>
</feature>
<evidence type="ECO:0000256" key="1">
    <source>
        <dbReference type="SAM" id="Phobius"/>
    </source>
</evidence>
<feature type="transmembrane region" description="Helical" evidence="1">
    <location>
        <begin position="52"/>
        <end position="72"/>
    </location>
</feature>
<protein>
    <submittedName>
        <fullName evidence="3">SPW repeat protein</fullName>
    </submittedName>
</protein>
<proteinExistence type="predicted"/>
<keyword evidence="1" id="KW-1133">Transmembrane helix</keyword>
<organism evidence="3 4">
    <name type="scientific">Microvirga mediterraneensis</name>
    <dbReference type="NCBI Taxonomy" id="2754695"/>
    <lineage>
        <taxon>Bacteria</taxon>
        <taxon>Pseudomonadati</taxon>
        <taxon>Pseudomonadota</taxon>
        <taxon>Alphaproteobacteria</taxon>
        <taxon>Hyphomicrobiales</taxon>
        <taxon>Methylobacteriaceae</taxon>
        <taxon>Microvirga</taxon>
    </lineage>
</organism>
<dbReference type="RefSeq" id="WP_181054875.1">
    <property type="nucleotide sequence ID" value="NZ_JACDXJ010000003.1"/>
</dbReference>
<keyword evidence="4" id="KW-1185">Reference proteome</keyword>
<keyword evidence="1" id="KW-0472">Membrane</keyword>
<feature type="domain" description="SPW repeat-containing integral membrane" evidence="2">
    <location>
        <begin position="28"/>
        <end position="120"/>
    </location>
</feature>
<name>A0A838BW21_9HYPH</name>
<gene>
    <name evidence="3" type="ORF">H0S73_24810</name>
</gene>
<keyword evidence="1" id="KW-0812">Transmembrane</keyword>
<accession>A0A838BW21</accession>